<dbReference type="Pfam" id="PF08327">
    <property type="entry name" value="AHSA1"/>
    <property type="match status" value="1"/>
</dbReference>
<sequence>MNENLTIHPNGRTTLHMQRHLPHPPEKVWRAITDPQHLAHWFPATVTIDGDHITYAFGPDGHITENNPPHVFAHTWGDDELRWEIHPDGATASILTLTHTFTDHHGAASFATGWHTCIRALRATLDDRPTPHTADKQPADFARLHEDYIAILGLDPATAHHGDAHVERQLTRPADDIWHLLNGHDATIGAPPPEPFTTPGLQTGAVTRTETAKLLEYDTPTGPVRWELTQGTGQGARLIVTHTGDTTTLDAWRIRVEELASSLVS</sequence>
<evidence type="ECO:0000256" key="1">
    <source>
        <dbReference type="ARBA" id="ARBA00006817"/>
    </source>
</evidence>
<dbReference type="InterPro" id="IPR023393">
    <property type="entry name" value="START-like_dom_sf"/>
</dbReference>
<comment type="similarity">
    <text evidence="1">Belongs to the AHA1 family.</text>
</comment>
<dbReference type="Gene3D" id="3.30.530.20">
    <property type="match status" value="1"/>
</dbReference>
<accession>A0ABV5SEE5</accession>
<comment type="caution">
    <text evidence="3">The sequence shown here is derived from an EMBL/GenBank/DDBJ whole genome shotgun (WGS) entry which is preliminary data.</text>
</comment>
<keyword evidence="4" id="KW-1185">Reference proteome</keyword>
<evidence type="ECO:0000313" key="3">
    <source>
        <dbReference type="EMBL" id="MFB9630067.1"/>
    </source>
</evidence>
<dbReference type="InterPro" id="IPR013538">
    <property type="entry name" value="ASHA1/2-like_C"/>
</dbReference>
<dbReference type="SUPFAM" id="SSF55961">
    <property type="entry name" value="Bet v1-like"/>
    <property type="match status" value="1"/>
</dbReference>
<dbReference type="EMBL" id="JBHMBW010000080">
    <property type="protein sequence ID" value="MFB9630067.1"/>
    <property type="molecule type" value="Genomic_DNA"/>
</dbReference>
<protein>
    <submittedName>
        <fullName evidence="3">SRPBCC domain-containing protein</fullName>
    </submittedName>
</protein>
<feature type="domain" description="Activator of Hsp90 ATPase homologue 1/2-like C-terminal" evidence="2">
    <location>
        <begin position="23"/>
        <end position="125"/>
    </location>
</feature>
<dbReference type="Proteomes" id="UP001589532">
    <property type="component" value="Unassembled WGS sequence"/>
</dbReference>
<reference evidence="3 4" key="1">
    <citation type="submission" date="2024-09" db="EMBL/GenBank/DDBJ databases">
        <authorList>
            <person name="Sun Q."/>
            <person name="Mori K."/>
        </authorList>
    </citation>
    <scope>NUCLEOTIDE SEQUENCE [LARGE SCALE GENOMIC DNA]</scope>
    <source>
        <strain evidence="3 4">JCM 3143</strain>
    </source>
</reference>
<name>A0ABV5SEE5_9ACTN</name>
<dbReference type="RefSeq" id="WP_345002880.1">
    <property type="nucleotide sequence ID" value="NZ_BAAAXV010000012.1"/>
</dbReference>
<gene>
    <name evidence="3" type="ORF">ACFFSA_43940</name>
</gene>
<evidence type="ECO:0000313" key="4">
    <source>
        <dbReference type="Proteomes" id="UP001589532"/>
    </source>
</evidence>
<proteinExistence type="inferred from homology"/>
<evidence type="ECO:0000259" key="2">
    <source>
        <dbReference type="Pfam" id="PF08327"/>
    </source>
</evidence>
<organism evidence="3 4">
    <name type="scientific">Nonomuraea helvata</name>
    <dbReference type="NCBI Taxonomy" id="37484"/>
    <lineage>
        <taxon>Bacteria</taxon>
        <taxon>Bacillati</taxon>
        <taxon>Actinomycetota</taxon>
        <taxon>Actinomycetes</taxon>
        <taxon>Streptosporangiales</taxon>
        <taxon>Streptosporangiaceae</taxon>
        <taxon>Nonomuraea</taxon>
    </lineage>
</organism>